<dbReference type="AlphaFoldDB" id="A0AAU7KE64"/>
<dbReference type="Gene3D" id="1.10.4100.10">
    <property type="entry name" value="2-methylcitrate dehydratase PrpD"/>
    <property type="match status" value="1"/>
</dbReference>
<dbReference type="InterPro" id="IPR005656">
    <property type="entry name" value="MmgE_PrpD"/>
</dbReference>
<organism evidence="4">
    <name type="scientific">Halomonas sp. RT37</name>
    <dbReference type="NCBI Taxonomy" id="2950872"/>
    <lineage>
        <taxon>Bacteria</taxon>
        <taxon>Pseudomonadati</taxon>
        <taxon>Pseudomonadota</taxon>
        <taxon>Gammaproteobacteria</taxon>
        <taxon>Oceanospirillales</taxon>
        <taxon>Halomonadaceae</taxon>
        <taxon>Halomonas</taxon>
    </lineage>
</organism>
<dbReference type="PANTHER" id="PTHR16943">
    <property type="entry name" value="2-METHYLCITRATE DEHYDRATASE-RELATED"/>
    <property type="match status" value="1"/>
</dbReference>
<name>A0AAU7KE64_9GAMM</name>
<evidence type="ECO:0000313" key="4">
    <source>
        <dbReference type="EMBL" id="XBO69684.1"/>
    </source>
</evidence>
<dbReference type="InterPro" id="IPR045336">
    <property type="entry name" value="MmgE_PrpD_N"/>
</dbReference>
<evidence type="ECO:0000256" key="1">
    <source>
        <dbReference type="ARBA" id="ARBA00006174"/>
    </source>
</evidence>
<evidence type="ECO:0000259" key="2">
    <source>
        <dbReference type="Pfam" id="PF03972"/>
    </source>
</evidence>
<dbReference type="SUPFAM" id="SSF103378">
    <property type="entry name" value="2-methylcitrate dehydratase PrpD"/>
    <property type="match status" value="1"/>
</dbReference>
<dbReference type="InterPro" id="IPR042188">
    <property type="entry name" value="MmgE/PrpD_sf_2"/>
</dbReference>
<dbReference type="Pfam" id="PF19305">
    <property type="entry name" value="MmgE_PrpD_C"/>
    <property type="match status" value="1"/>
</dbReference>
<dbReference type="Gene3D" id="3.30.1330.120">
    <property type="entry name" value="2-methylcitrate dehydratase PrpD"/>
    <property type="match status" value="1"/>
</dbReference>
<evidence type="ECO:0000259" key="3">
    <source>
        <dbReference type="Pfam" id="PF19305"/>
    </source>
</evidence>
<accession>A0AAU7KE64</accession>
<feature type="domain" description="MmgE/PrpD N-terminal" evidence="2">
    <location>
        <begin position="9"/>
        <end position="228"/>
    </location>
</feature>
<reference evidence="4" key="1">
    <citation type="submission" date="2022-06" db="EMBL/GenBank/DDBJ databases">
        <title>A novel DMS-producing enzyme.</title>
        <authorList>
            <person name="Zhang Y."/>
        </authorList>
    </citation>
    <scope>NUCLEOTIDE SEQUENCE</scope>
    <source>
        <strain evidence="4">RT37</strain>
    </source>
</reference>
<dbReference type="RefSeq" id="WP_348826748.1">
    <property type="nucleotide sequence ID" value="NZ_CP098827.1"/>
</dbReference>
<dbReference type="InterPro" id="IPR036148">
    <property type="entry name" value="MmgE/PrpD_sf"/>
</dbReference>
<feature type="domain" description="MmgE/PrpD C-terminal" evidence="3">
    <location>
        <begin position="255"/>
        <end position="419"/>
    </location>
</feature>
<dbReference type="GO" id="GO:0016829">
    <property type="term" value="F:lyase activity"/>
    <property type="evidence" value="ECO:0007669"/>
    <property type="project" value="InterPro"/>
</dbReference>
<protein>
    <submittedName>
        <fullName evidence="4">MmgE/PrpD family protein</fullName>
    </submittedName>
</protein>
<dbReference type="Pfam" id="PF03972">
    <property type="entry name" value="MmgE_PrpD_N"/>
    <property type="match status" value="1"/>
</dbReference>
<dbReference type="InterPro" id="IPR045337">
    <property type="entry name" value="MmgE_PrpD_C"/>
</dbReference>
<dbReference type="InterPro" id="IPR042183">
    <property type="entry name" value="MmgE/PrpD_sf_1"/>
</dbReference>
<dbReference type="PANTHER" id="PTHR16943:SF8">
    <property type="entry name" value="2-METHYLCITRATE DEHYDRATASE"/>
    <property type="match status" value="1"/>
</dbReference>
<gene>
    <name evidence="4" type="ORF">NFG58_13760</name>
</gene>
<proteinExistence type="inferred from homology"/>
<sequence length="435" mass="46803">MSTSRDVIHWILTSPLDRLDDAQCRHAKRCLIDLIGVAAGATDTTLAEHARRYVRVQHAGDRPLLFASSTASATGVALHGAWLIDALDAHDGQVLTKGHAGVAILPGLLALPEIEQVSGRDFLGLLAMGYEIATRAGIALHASSPDYHTSGAWNALGVAAVTARLKGLAPAQLEHALGIAEFYGPRSQMMRCIDHPTMLKDGSGWGAQAGVAATLLADDGFTGAPAVTLCDEQQSAVWGDLGRRDYLSQQYFKAYPVCRWAQPAVEAVLAIPAAERQVENIERIEITTFHEARRLHTIAPTTTEQAQYSLPWSVACALDRGTIDVAAISRDLGDDDLVALSRQVTTTECDDYNARFPAERWASATLHLRDGRRIQSPAMEARGNPHNPLSDDEIAAKFQALASPVLGARANEIEEVVGTLETRPIGDLLRLLGQP</sequence>
<dbReference type="EMBL" id="CP098827">
    <property type="protein sequence ID" value="XBO69684.1"/>
    <property type="molecule type" value="Genomic_DNA"/>
</dbReference>
<comment type="similarity">
    <text evidence="1">Belongs to the PrpD family.</text>
</comment>